<comment type="caution">
    <text evidence="1">The sequence shown here is derived from an EMBL/GenBank/DDBJ whole genome shotgun (WGS) entry which is preliminary data.</text>
</comment>
<evidence type="ECO:0000313" key="2">
    <source>
        <dbReference type="Proteomes" id="UP000287651"/>
    </source>
</evidence>
<gene>
    <name evidence="1" type="ORF">B296_00023161</name>
</gene>
<organism evidence="1 2">
    <name type="scientific">Ensete ventricosum</name>
    <name type="common">Abyssinian banana</name>
    <name type="synonym">Musa ensete</name>
    <dbReference type="NCBI Taxonomy" id="4639"/>
    <lineage>
        <taxon>Eukaryota</taxon>
        <taxon>Viridiplantae</taxon>
        <taxon>Streptophyta</taxon>
        <taxon>Embryophyta</taxon>
        <taxon>Tracheophyta</taxon>
        <taxon>Spermatophyta</taxon>
        <taxon>Magnoliopsida</taxon>
        <taxon>Liliopsida</taxon>
        <taxon>Zingiberales</taxon>
        <taxon>Musaceae</taxon>
        <taxon>Ensete</taxon>
    </lineage>
</organism>
<accession>A0A444FMM7</accession>
<sequence>MSMFNVQSGPMRRSLVAFSTRTVADDEDDDNIAPTPQTLPKAIRKNTKSSNRKDQSFCPSRLVIAEIRWNPF</sequence>
<dbReference type="AlphaFoldDB" id="A0A444FMM7"/>
<dbReference type="EMBL" id="AMZH03001070">
    <property type="protein sequence ID" value="RRT80747.1"/>
    <property type="molecule type" value="Genomic_DNA"/>
</dbReference>
<evidence type="ECO:0000313" key="1">
    <source>
        <dbReference type="EMBL" id="RRT80747.1"/>
    </source>
</evidence>
<name>A0A444FMM7_ENSVE</name>
<dbReference type="Proteomes" id="UP000287651">
    <property type="component" value="Unassembled WGS sequence"/>
</dbReference>
<proteinExistence type="predicted"/>
<reference evidence="1 2" key="1">
    <citation type="journal article" date="2014" name="Agronomy (Basel)">
        <title>A Draft Genome Sequence for Ensete ventricosum, the Drought-Tolerant Tree Against Hunger.</title>
        <authorList>
            <person name="Harrison J."/>
            <person name="Moore K.A."/>
            <person name="Paszkiewicz K."/>
            <person name="Jones T."/>
            <person name="Grant M."/>
            <person name="Ambacheew D."/>
            <person name="Muzemil S."/>
            <person name="Studholme D.J."/>
        </authorList>
    </citation>
    <scope>NUCLEOTIDE SEQUENCE [LARGE SCALE GENOMIC DNA]</scope>
</reference>
<protein>
    <submittedName>
        <fullName evidence="1">Uncharacterized protein</fullName>
    </submittedName>
</protein>